<dbReference type="InterPro" id="IPR017932">
    <property type="entry name" value="GATase_2_dom"/>
</dbReference>
<dbReference type="EMBL" id="MGDZ01000052">
    <property type="protein sequence ID" value="OGL72734.1"/>
    <property type="molecule type" value="Genomic_DNA"/>
</dbReference>
<dbReference type="GO" id="GO:0005524">
    <property type="term" value="F:ATP binding"/>
    <property type="evidence" value="ECO:0007669"/>
    <property type="project" value="UniProtKB-KW"/>
</dbReference>
<dbReference type="SUPFAM" id="SSF56235">
    <property type="entry name" value="N-terminal nucleophile aminohydrolases (Ntn hydrolases)"/>
    <property type="match status" value="1"/>
</dbReference>
<dbReference type="GO" id="GO:0005829">
    <property type="term" value="C:cytosol"/>
    <property type="evidence" value="ECO:0007669"/>
    <property type="project" value="TreeGrafter"/>
</dbReference>
<dbReference type="PANTHER" id="PTHR43284">
    <property type="entry name" value="ASPARAGINE SYNTHETASE (GLUTAMINE-HYDROLYZING)"/>
    <property type="match status" value="1"/>
</dbReference>
<dbReference type="InterPro" id="IPR006426">
    <property type="entry name" value="Asn_synth_AEB"/>
</dbReference>
<evidence type="ECO:0000313" key="13">
    <source>
        <dbReference type="Proteomes" id="UP000176303"/>
    </source>
</evidence>
<organism evidence="12 13">
    <name type="scientific">Candidatus Uhrbacteria bacterium RIFCSPHIGHO2_02_FULL_57_19</name>
    <dbReference type="NCBI Taxonomy" id="1802391"/>
    <lineage>
        <taxon>Bacteria</taxon>
        <taxon>Candidatus Uhriibacteriota</taxon>
    </lineage>
</organism>
<comment type="catalytic activity">
    <reaction evidence="7">
        <text>L-aspartate + L-glutamine + ATP + H2O = L-asparagine + L-glutamate + AMP + diphosphate + H(+)</text>
        <dbReference type="Rhea" id="RHEA:12228"/>
        <dbReference type="ChEBI" id="CHEBI:15377"/>
        <dbReference type="ChEBI" id="CHEBI:15378"/>
        <dbReference type="ChEBI" id="CHEBI:29985"/>
        <dbReference type="ChEBI" id="CHEBI:29991"/>
        <dbReference type="ChEBI" id="CHEBI:30616"/>
        <dbReference type="ChEBI" id="CHEBI:33019"/>
        <dbReference type="ChEBI" id="CHEBI:58048"/>
        <dbReference type="ChEBI" id="CHEBI:58359"/>
        <dbReference type="ChEBI" id="CHEBI:456215"/>
        <dbReference type="EC" id="6.3.5.4"/>
    </reaction>
</comment>
<evidence type="ECO:0000256" key="2">
    <source>
        <dbReference type="ARBA" id="ARBA00005752"/>
    </source>
</evidence>
<dbReference type="GO" id="GO:0006529">
    <property type="term" value="P:asparagine biosynthetic process"/>
    <property type="evidence" value="ECO:0007669"/>
    <property type="project" value="UniProtKB-KW"/>
</dbReference>
<dbReference type="PROSITE" id="PS51278">
    <property type="entry name" value="GATASE_TYPE_2"/>
    <property type="match status" value="1"/>
</dbReference>
<feature type="active site" description="For GATase activity" evidence="8">
    <location>
        <position position="2"/>
    </location>
</feature>
<evidence type="ECO:0000259" key="11">
    <source>
        <dbReference type="PROSITE" id="PS51278"/>
    </source>
</evidence>
<accession>A0A1F7U4N9</accession>
<dbReference type="PIRSF" id="PIRSF001589">
    <property type="entry name" value="Asn_synthetase_glu-h"/>
    <property type="match status" value="1"/>
</dbReference>
<keyword evidence="4 9" id="KW-0547">Nucleotide-binding</keyword>
<keyword evidence="5 9" id="KW-0067">ATP-binding</keyword>
<dbReference type="InterPro" id="IPR051786">
    <property type="entry name" value="ASN_synthetase/amidase"/>
</dbReference>
<evidence type="ECO:0000256" key="4">
    <source>
        <dbReference type="ARBA" id="ARBA00022741"/>
    </source>
</evidence>
<evidence type="ECO:0000256" key="6">
    <source>
        <dbReference type="ARBA" id="ARBA00022962"/>
    </source>
</evidence>
<feature type="domain" description="Glutamine amidotransferase type-2" evidence="11">
    <location>
        <begin position="2"/>
        <end position="207"/>
    </location>
</feature>
<dbReference type="InterPro" id="IPR014729">
    <property type="entry name" value="Rossmann-like_a/b/a_fold"/>
</dbReference>
<evidence type="ECO:0000256" key="10">
    <source>
        <dbReference type="PIRSR" id="PIRSR001589-3"/>
    </source>
</evidence>
<gene>
    <name evidence="12" type="ORF">A3D72_04155</name>
</gene>
<dbReference type="InterPro" id="IPR029055">
    <property type="entry name" value="Ntn_hydrolases_N"/>
</dbReference>
<dbReference type="EC" id="6.3.5.4" evidence="3"/>
<dbReference type="InterPro" id="IPR033738">
    <property type="entry name" value="AsnB_N"/>
</dbReference>
<feature type="binding site" evidence="9">
    <location>
        <position position="95"/>
    </location>
    <ligand>
        <name>L-glutamine</name>
        <dbReference type="ChEBI" id="CHEBI:58359"/>
    </ligand>
</feature>
<comment type="pathway">
    <text evidence="1">Amino-acid biosynthesis; L-asparagine biosynthesis; L-asparagine from L-aspartate (L-Gln route): step 1/1.</text>
</comment>
<comment type="similarity">
    <text evidence="2">Belongs to the asparagine synthetase family.</text>
</comment>
<sequence length="603" mass="68136">MCGINGFTFEDQRLIDQMNQRTAHRGPDDTGTFVADGVSLGHNRLSIIDLSPRGHQPMESADKRFVIVFNGEIYNYKDVRKELESQGGGFRSETDTEAILEGYARWGKEVLQKLNGIFALAIYDRRERELFLARDRMGVKPLYYWTGGQQLVFSSEIKAILTHDVPRRVDTDALGIYLRIGYVPAPRTMFEGIKKFPAASCATVRGDEMRIERYWAIPDEPMLSDRAEATERLRLLAEESIRSQLVSDRPVGVFLSGGLDSSAVLGVVREAMPGMVKTFSVGFKANLEEEKYNADFELARQTAKYWGTDHHELVISGKDVADALDDVVWHLDEPVANLTSAAIMLLSRESKKSVAVVLGGDGGDELFGGYPRHALSAFVSRLGFFRSFTRSRALSSRPGAERYLAFHAAREEAVSGVTSPLLHDRRPLEEYARSIEPSDHRDPEAGFMRMDWSSWLPDESLLRTDKMSMAAGLEARVPILDHRMVELSARIPTSWKIRRAILAPWGGAEGKVIWKEAMSRYLPAHILNEPKRGWFSPTSKWLRAELKPVGDEIFFGGNLSKEYFDQKELADLWNEHCSVRANHSVILSRVLMFELWHDQFMNA</sequence>
<dbReference type="Proteomes" id="UP000176303">
    <property type="component" value="Unassembled WGS sequence"/>
</dbReference>
<dbReference type="CDD" id="cd00712">
    <property type="entry name" value="AsnB"/>
    <property type="match status" value="1"/>
</dbReference>
<dbReference type="NCBIfam" id="TIGR01536">
    <property type="entry name" value="asn_synth_AEB"/>
    <property type="match status" value="1"/>
</dbReference>
<evidence type="ECO:0000256" key="3">
    <source>
        <dbReference type="ARBA" id="ARBA00012737"/>
    </source>
</evidence>
<keyword evidence="8" id="KW-0028">Amino-acid biosynthesis</keyword>
<name>A0A1F7U4N9_9BACT</name>
<feature type="binding site" evidence="9">
    <location>
        <position position="281"/>
    </location>
    <ligand>
        <name>ATP</name>
        <dbReference type="ChEBI" id="CHEBI:30616"/>
    </ligand>
</feature>
<proteinExistence type="inferred from homology"/>
<dbReference type="SUPFAM" id="SSF52402">
    <property type="entry name" value="Adenine nucleotide alpha hydrolases-like"/>
    <property type="match status" value="1"/>
</dbReference>
<evidence type="ECO:0000256" key="8">
    <source>
        <dbReference type="PIRSR" id="PIRSR001589-1"/>
    </source>
</evidence>
<keyword evidence="6 8" id="KW-0315">Glutamine amidotransferase</keyword>
<dbReference type="Gene3D" id="3.60.20.10">
    <property type="entry name" value="Glutamine Phosphoribosylpyrophosphate, subunit 1, domain 1"/>
    <property type="match status" value="1"/>
</dbReference>
<dbReference type="AlphaFoldDB" id="A0A1F7U4N9"/>
<comment type="caution">
    <text evidence="12">The sequence shown here is derived from an EMBL/GenBank/DDBJ whole genome shotgun (WGS) entry which is preliminary data.</text>
</comment>
<evidence type="ECO:0000256" key="9">
    <source>
        <dbReference type="PIRSR" id="PIRSR001589-2"/>
    </source>
</evidence>
<evidence type="ECO:0000256" key="1">
    <source>
        <dbReference type="ARBA" id="ARBA00005187"/>
    </source>
</evidence>
<protein>
    <recommendedName>
        <fullName evidence="3">asparagine synthase (glutamine-hydrolyzing)</fullName>
        <ecNumber evidence="3">6.3.5.4</ecNumber>
    </recommendedName>
</protein>
<dbReference type="Gene3D" id="3.40.50.620">
    <property type="entry name" value="HUPs"/>
    <property type="match status" value="1"/>
</dbReference>
<dbReference type="InterPro" id="IPR001962">
    <property type="entry name" value="Asn_synthase"/>
</dbReference>
<dbReference type="GO" id="GO:0004066">
    <property type="term" value="F:asparagine synthase (glutamine-hydrolyzing) activity"/>
    <property type="evidence" value="ECO:0007669"/>
    <property type="project" value="UniProtKB-EC"/>
</dbReference>
<dbReference type="Pfam" id="PF13537">
    <property type="entry name" value="GATase_7"/>
    <property type="match status" value="1"/>
</dbReference>
<dbReference type="PANTHER" id="PTHR43284:SF1">
    <property type="entry name" value="ASPARAGINE SYNTHETASE"/>
    <property type="match status" value="1"/>
</dbReference>
<evidence type="ECO:0000313" key="12">
    <source>
        <dbReference type="EMBL" id="OGL72734.1"/>
    </source>
</evidence>
<dbReference type="CDD" id="cd01991">
    <property type="entry name" value="Asn_synthase_B_C"/>
    <property type="match status" value="1"/>
</dbReference>
<dbReference type="STRING" id="1802391.A3D72_04155"/>
<keyword evidence="8" id="KW-0061">Asparagine biosynthesis</keyword>
<feature type="site" description="Important for beta-aspartyl-AMP intermediate formation" evidence="10">
    <location>
        <position position="361"/>
    </location>
</feature>
<evidence type="ECO:0000256" key="7">
    <source>
        <dbReference type="ARBA" id="ARBA00048741"/>
    </source>
</evidence>
<reference evidence="12 13" key="1">
    <citation type="journal article" date="2016" name="Nat. Commun.">
        <title>Thousands of microbial genomes shed light on interconnected biogeochemical processes in an aquifer system.</title>
        <authorList>
            <person name="Anantharaman K."/>
            <person name="Brown C.T."/>
            <person name="Hug L.A."/>
            <person name="Sharon I."/>
            <person name="Castelle C.J."/>
            <person name="Probst A.J."/>
            <person name="Thomas B.C."/>
            <person name="Singh A."/>
            <person name="Wilkins M.J."/>
            <person name="Karaoz U."/>
            <person name="Brodie E.L."/>
            <person name="Williams K.H."/>
            <person name="Hubbard S.S."/>
            <person name="Banfield J.F."/>
        </authorList>
    </citation>
    <scope>NUCLEOTIDE SEQUENCE [LARGE SCALE GENOMIC DNA]</scope>
</reference>
<evidence type="ECO:0000256" key="5">
    <source>
        <dbReference type="ARBA" id="ARBA00022840"/>
    </source>
</evidence>
<dbReference type="Pfam" id="PF00733">
    <property type="entry name" value="Asn_synthase"/>
    <property type="match status" value="1"/>
</dbReference>